<name>A0ABT0AXE6_9SPHN</name>
<evidence type="ECO:0000256" key="1">
    <source>
        <dbReference type="ARBA" id="ARBA00001926"/>
    </source>
</evidence>
<keyword evidence="9" id="KW-0472">Membrane</keyword>
<sequence>MTFRIRQIEITATGREIVRDRDIAADTIAIGRSTENDVHLPDLAVEARHATMSLHSGGRIEVAAAGSLGFVRDGVDTRSAVIDSRGGAELGFGTYRITVSQDDDGAVLLTIRQTDSAATRSGDLEEKRRFSLQGVVPGKRMVSWVFGIVILLAFLAVPIISHATRDPDSKKGVIWDSSWNPGQLSLAHHSLTDRCESCHVKAFVSVRDETCRTCHKDVHDHADAKRLALARGNMPLGDRLLWSVAHAFGKKGPGACQDCHVEHQGPTRLDAPSQKFCSDCHVRLKSNLPDTRLGNAGDFAKLHPQFTPLVVTDAMSRKRTPISLDDAPRQDDGLAFSHKLHLDPLGGVARMAANIGAERGYRPGGLQCQNCHHKTEDGIRFKPVQMERDCEACHSLAYDKVGGIFRKLHHGDVNQLIADLSARDYRPSLPAGTNRKRPGEYAPGGLYSFNYSAPSWHGLQLRGALSKDGICGECHRPTTIKGKLGVVPVTQPMRYMEHGWFDHAAHKQEKCESCHAAKTSKSSSDLLLPGIKDCRTCHVGESSTAKDKVASSCAMCHGYHTTAIGSEKRKPLATKIALQPD</sequence>
<keyword evidence="9" id="KW-0812">Transmembrane</keyword>
<keyword evidence="6" id="KW-0732">Signal</keyword>
<evidence type="ECO:0000256" key="9">
    <source>
        <dbReference type="SAM" id="Phobius"/>
    </source>
</evidence>
<comment type="caution">
    <text evidence="11">The sequence shown here is derived from an EMBL/GenBank/DDBJ whole genome shotgun (WGS) entry which is preliminary data.</text>
</comment>
<proteinExistence type="predicted"/>
<dbReference type="PROSITE" id="PS50006">
    <property type="entry name" value="FHA_DOMAIN"/>
    <property type="match status" value="1"/>
</dbReference>
<evidence type="ECO:0000256" key="6">
    <source>
        <dbReference type="ARBA" id="ARBA00022729"/>
    </source>
</evidence>
<feature type="transmembrane region" description="Helical" evidence="9">
    <location>
        <begin position="141"/>
        <end position="161"/>
    </location>
</feature>
<keyword evidence="12" id="KW-1185">Reference proteome</keyword>
<dbReference type="PANTHER" id="PTHR35038:SF8">
    <property type="entry name" value="C-TYPE POLYHEME CYTOCHROME OMCC"/>
    <property type="match status" value="1"/>
</dbReference>
<dbReference type="InterPro" id="IPR000253">
    <property type="entry name" value="FHA_dom"/>
</dbReference>
<keyword evidence="4" id="KW-0349">Heme</keyword>
<organism evidence="11 12">
    <name type="scientific">Novosphingobium album</name>
    <name type="common">ex Hu et al. 2023</name>
    <dbReference type="NCBI Taxonomy" id="2930093"/>
    <lineage>
        <taxon>Bacteria</taxon>
        <taxon>Pseudomonadati</taxon>
        <taxon>Pseudomonadota</taxon>
        <taxon>Alphaproteobacteria</taxon>
        <taxon>Sphingomonadales</taxon>
        <taxon>Sphingomonadaceae</taxon>
        <taxon>Novosphingobium</taxon>
    </lineage>
</organism>
<dbReference type="EMBL" id="JALHLE010000003">
    <property type="protein sequence ID" value="MCJ2177502.1"/>
    <property type="molecule type" value="Genomic_DNA"/>
</dbReference>
<evidence type="ECO:0000256" key="5">
    <source>
        <dbReference type="ARBA" id="ARBA00022723"/>
    </source>
</evidence>
<dbReference type="InterPro" id="IPR008984">
    <property type="entry name" value="SMAD_FHA_dom_sf"/>
</dbReference>
<dbReference type="Gene3D" id="3.90.10.10">
    <property type="entry name" value="Cytochrome C3"/>
    <property type="match status" value="3"/>
</dbReference>
<dbReference type="InterPro" id="IPR012286">
    <property type="entry name" value="Tetrahaem_cytochrome"/>
</dbReference>
<keyword evidence="5" id="KW-0479">Metal-binding</keyword>
<evidence type="ECO:0000256" key="8">
    <source>
        <dbReference type="ARBA" id="ARBA00023004"/>
    </source>
</evidence>
<protein>
    <submittedName>
        <fullName evidence="11">Cytochrome c3 family protein</fullName>
    </submittedName>
</protein>
<dbReference type="SUPFAM" id="SSF48695">
    <property type="entry name" value="Multiheme cytochromes"/>
    <property type="match status" value="1"/>
</dbReference>
<evidence type="ECO:0000256" key="2">
    <source>
        <dbReference type="ARBA" id="ARBA00004196"/>
    </source>
</evidence>
<evidence type="ECO:0000256" key="3">
    <source>
        <dbReference type="ARBA" id="ARBA00022448"/>
    </source>
</evidence>
<dbReference type="InterPro" id="IPR051829">
    <property type="entry name" value="Multiheme_Cytochr_ET"/>
</dbReference>
<dbReference type="CDD" id="cd00060">
    <property type="entry name" value="FHA"/>
    <property type="match status" value="1"/>
</dbReference>
<dbReference type="SUPFAM" id="SSF49879">
    <property type="entry name" value="SMAD/FHA domain"/>
    <property type="match status" value="1"/>
</dbReference>
<evidence type="ECO:0000256" key="4">
    <source>
        <dbReference type="ARBA" id="ARBA00022617"/>
    </source>
</evidence>
<keyword evidence="8" id="KW-0408">Iron</keyword>
<evidence type="ECO:0000313" key="11">
    <source>
        <dbReference type="EMBL" id="MCJ2177502.1"/>
    </source>
</evidence>
<feature type="domain" description="FHA" evidence="10">
    <location>
        <begin position="28"/>
        <end position="77"/>
    </location>
</feature>
<comment type="subcellular location">
    <subcellularLocation>
        <location evidence="2">Cell envelope</location>
    </subcellularLocation>
</comment>
<dbReference type="CDD" id="cd08168">
    <property type="entry name" value="Cytochrom_C3"/>
    <property type="match status" value="1"/>
</dbReference>
<dbReference type="InterPro" id="IPR036280">
    <property type="entry name" value="Multihaem_cyt_sf"/>
</dbReference>
<keyword evidence="7" id="KW-0249">Electron transport</keyword>
<gene>
    <name evidence="11" type="ORF">MTR64_02935</name>
</gene>
<dbReference type="PANTHER" id="PTHR35038">
    <property type="entry name" value="DISSIMILATORY SULFITE REDUCTASE SIRA"/>
    <property type="match status" value="1"/>
</dbReference>
<evidence type="ECO:0000256" key="7">
    <source>
        <dbReference type="ARBA" id="ARBA00022982"/>
    </source>
</evidence>
<dbReference type="Proteomes" id="UP001162880">
    <property type="component" value="Unassembled WGS sequence"/>
</dbReference>
<evidence type="ECO:0000259" key="10">
    <source>
        <dbReference type="PROSITE" id="PS50006"/>
    </source>
</evidence>
<keyword evidence="9" id="KW-1133">Transmembrane helix</keyword>
<reference evidence="11" key="1">
    <citation type="submission" date="2022-03" db="EMBL/GenBank/DDBJ databases">
        <title>Identification of a novel bacterium isolated from mangrove sediments.</title>
        <authorList>
            <person name="Pan X."/>
        </authorList>
    </citation>
    <scope>NUCLEOTIDE SEQUENCE</scope>
    <source>
        <strain evidence="11">B2580</strain>
    </source>
</reference>
<dbReference type="Gene3D" id="2.60.200.20">
    <property type="match status" value="1"/>
</dbReference>
<comment type="cofactor">
    <cofactor evidence="1">
        <name>heme c</name>
        <dbReference type="ChEBI" id="CHEBI:61717"/>
    </cofactor>
</comment>
<dbReference type="Pfam" id="PF14537">
    <property type="entry name" value="Cytochrom_c3_2"/>
    <property type="match status" value="1"/>
</dbReference>
<evidence type="ECO:0000313" key="12">
    <source>
        <dbReference type="Proteomes" id="UP001162880"/>
    </source>
</evidence>
<accession>A0ABT0AXE6</accession>
<keyword evidence="3" id="KW-0813">Transport</keyword>
<dbReference type="RefSeq" id="WP_243990590.1">
    <property type="nucleotide sequence ID" value="NZ_JALHLE010000003.1"/>
</dbReference>